<organism evidence="1 2">
    <name type="scientific">Gigaspora rosea</name>
    <dbReference type="NCBI Taxonomy" id="44941"/>
    <lineage>
        <taxon>Eukaryota</taxon>
        <taxon>Fungi</taxon>
        <taxon>Fungi incertae sedis</taxon>
        <taxon>Mucoromycota</taxon>
        <taxon>Glomeromycotina</taxon>
        <taxon>Glomeromycetes</taxon>
        <taxon>Diversisporales</taxon>
        <taxon>Gigasporaceae</taxon>
        <taxon>Gigaspora</taxon>
    </lineage>
</organism>
<proteinExistence type="predicted"/>
<accession>A0A397W1R4</accession>
<reference evidence="1 2" key="1">
    <citation type="submission" date="2018-06" db="EMBL/GenBank/DDBJ databases">
        <title>Comparative genomics reveals the genomic features of Rhizophagus irregularis, R. cerebriforme, R. diaphanum and Gigaspora rosea, and their symbiotic lifestyle signature.</title>
        <authorList>
            <person name="Morin E."/>
            <person name="San Clemente H."/>
            <person name="Chen E.C.H."/>
            <person name="De La Providencia I."/>
            <person name="Hainaut M."/>
            <person name="Kuo A."/>
            <person name="Kohler A."/>
            <person name="Murat C."/>
            <person name="Tang N."/>
            <person name="Roy S."/>
            <person name="Loubradou J."/>
            <person name="Henrissat B."/>
            <person name="Grigoriev I.V."/>
            <person name="Corradi N."/>
            <person name="Roux C."/>
            <person name="Martin F.M."/>
        </authorList>
    </citation>
    <scope>NUCLEOTIDE SEQUENCE [LARGE SCALE GENOMIC DNA]</scope>
    <source>
        <strain evidence="1 2">DAOM 194757</strain>
    </source>
</reference>
<dbReference type="AlphaFoldDB" id="A0A397W1R4"/>
<comment type="caution">
    <text evidence="1">The sequence shown here is derived from an EMBL/GenBank/DDBJ whole genome shotgun (WGS) entry which is preliminary data.</text>
</comment>
<protein>
    <submittedName>
        <fullName evidence="1">Uncharacterized protein</fullName>
    </submittedName>
</protein>
<keyword evidence="2" id="KW-1185">Reference proteome</keyword>
<dbReference type="EMBL" id="QKWP01000058">
    <property type="protein sequence ID" value="RIB28695.1"/>
    <property type="molecule type" value="Genomic_DNA"/>
</dbReference>
<evidence type="ECO:0000313" key="2">
    <source>
        <dbReference type="Proteomes" id="UP000266673"/>
    </source>
</evidence>
<gene>
    <name evidence="1" type="ORF">C2G38_2157311</name>
</gene>
<name>A0A397W1R4_9GLOM</name>
<evidence type="ECO:0000313" key="1">
    <source>
        <dbReference type="EMBL" id="RIB28695.1"/>
    </source>
</evidence>
<sequence>MTQERQGKTAIYITEDTAPSNMTNTTANSQAMIQINLSKIDINTRAYIYCACQASANAIVDSIKSYIDQNMKVQMSMSAVERVSGHIYEPTTNPDHPNK</sequence>
<dbReference type="Proteomes" id="UP000266673">
    <property type="component" value="Unassembled WGS sequence"/>
</dbReference>